<name>A0AAN7SJV3_9COLE</name>
<proteinExistence type="predicted"/>
<gene>
    <name evidence="1" type="ORF">RN001_006488</name>
</gene>
<evidence type="ECO:0000313" key="2">
    <source>
        <dbReference type="Proteomes" id="UP001353858"/>
    </source>
</evidence>
<evidence type="ECO:0000313" key="1">
    <source>
        <dbReference type="EMBL" id="KAK4883169.1"/>
    </source>
</evidence>
<dbReference type="EMBL" id="JARPUR010000002">
    <property type="protein sequence ID" value="KAK4883169.1"/>
    <property type="molecule type" value="Genomic_DNA"/>
</dbReference>
<sequence>MDFYIIDSDLSVEIEYTSPEVCEAAKNNFVNLLPLKSTYIEELSQKLKPSSLWTQYSMLQSTLCVHHDVVITKYLKSRALLKRYSDGYKSKKSKTLTSEKLNRFIREASDDKYFFTKGKLIELQQLTINDIENLRSAALIKIPNSKTKKPRSFTAKLSNIFQ</sequence>
<reference evidence="2" key="1">
    <citation type="submission" date="2023-01" db="EMBL/GenBank/DDBJ databases">
        <title>Key to firefly adult light organ development and bioluminescence: homeobox transcription factors regulate luciferase expression and transportation to peroxisome.</title>
        <authorList>
            <person name="Fu X."/>
        </authorList>
    </citation>
    <scope>NUCLEOTIDE SEQUENCE [LARGE SCALE GENOMIC DNA]</scope>
</reference>
<dbReference type="Proteomes" id="UP001353858">
    <property type="component" value="Unassembled WGS sequence"/>
</dbReference>
<accession>A0AAN7SJV3</accession>
<keyword evidence="2" id="KW-1185">Reference proteome</keyword>
<organism evidence="1 2">
    <name type="scientific">Aquatica leii</name>
    <dbReference type="NCBI Taxonomy" id="1421715"/>
    <lineage>
        <taxon>Eukaryota</taxon>
        <taxon>Metazoa</taxon>
        <taxon>Ecdysozoa</taxon>
        <taxon>Arthropoda</taxon>
        <taxon>Hexapoda</taxon>
        <taxon>Insecta</taxon>
        <taxon>Pterygota</taxon>
        <taxon>Neoptera</taxon>
        <taxon>Endopterygota</taxon>
        <taxon>Coleoptera</taxon>
        <taxon>Polyphaga</taxon>
        <taxon>Elateriformia</taxon>
        <taxon>Elateroidea</taxon>
        <taxon>Lampyridae</taxon>
        <taxon>Luciolinae</taxon>
        <taxon>Aquatica</taxon>
    </lineage>
</organism>
<protein>
    <submittedName>
        <fullName evidence="1">Uncharacterized protein</fullName>
    </submittedName>
</protein>
<comment type="caution">
    <text evidence="1">The sequence shown here is derived from an EMBL/GenBank/DDBJ whole genome shotgun (WGS) entry which is preliminary data.</text>
</comment>
<dbReference type="AlphaFoldDB" id="A0AAN7SJV3"/>